<feature type="transmembrane region" description="Helical" evidence="1">
    <location>
        <begin position="37"/>
        <end position="58"/>
    </location>
</feature>
<feature type="transmembrane region" description="Helical" evidence="1">
    <location>
        <begin position="78"/>
        <end position="98"/>
    </location>
</feature>
<keyword evidence="1" id="KW-0472">Membrane</keyword>
<sequence length="104" mass="11703">MFTSGILLFFTAIIHGIVFLISLSATSLLVYRNAMDFWTLILYPLTLLNSFISSSSFLVESLGFSIYSFMSSAKSENFTSSLPVCMPFISFCCLFLRLGRPVLW</sequence>
<protein>
    <submittedName>
        <fullName evidence="2">Uncharacterized protein</fullName>
    </submittedName>
</protein>
<keyword evidence="1" id="KW-0812">Transmembrane</keyword>
<feature type="transmembrane region" description="Helical" evidence="1">
    <location>
        <begin position="6"/>
        <end position="30"/>
    </location>
</feature>
<evidence type="ECO:0000313" key="2">
    <source>
        <dbReference type="Ensembl" id="ENSFCTP00005039430.1"/>
    </source>
</evidence>
<reference evidence="2 3" key="1">
    <citation type="submission" date="2021-02" db="EMBL/GenBank/DDBJ databases">
        <title>Safari Cat Assemblies.</title>
        <authorList>
            <person name="Bredemeyer K.R."/>
            <person name="Murphy W.J."/>
        </authorList>
    </citation>
    <scope>NUCLEOTIDE SEQUENCE [LARGE SCALE GENOMIC DNA]</scope>
</reference>
<dbReference type="GeneTree" id="ENSGT01150000289619"/>
<reference evidence="2" key="2">
    <citation type="submission" date="2025-08" db="UniProtKB">
        <authorList>
            <consortium name="Ensembl"/>
        </authorList>
    </citation>
    <scope>IDENTIFICATION</scope>
    <source>
        <strain evidence="2">breed Abyssinian</strain>
    </source>
</reference>
<accession>A0ABI7YX86</accession>
<evidence type="ECO:0000256" key="1">
    <source>
        <dbReference type="SAM" id="Phobius"/>
    </source>
</evidence>
<organism evidence="2 3">
    <name type="scientific">Felis catus</name>
    <name type="common">Cat</name>
    <name type="synonym">Felis silvestris catus</name>
    <dbReference type="NCBI Taxonomy" id="9685"/>
    <lineage>
        <taxon>Eukaryota</taxon>
        <taxon>Metazoa</taxon>
        <taxon>Chordata</taxon>
        <taxon>Craniata</taxon>
        <taxon>Vertebrata</taxon>
        <taxon>Euteleostomi</taxon>
        <taxon>Mammalia</taxon>
        <taxon>Eutheria</taxon>
        <taxon>Laurasiatheria</taxon>
        <taxon>Carnivora</taxon>
        <taxon>Feliformia</taxon>
        <taxon>Felidae</taxon>
        <taxon>Felinae</taxon>
        <taxon>Felis</taxon>
    </lineage>
</organism>
<reference evidence="2" key="3">
    <citation type="submission" date="2025-09" db="UniProtKB">
        <authorList>
            <consortium name="Ensembl"/>
        </authorList>
    </citation>
    <scope>IDENTIFICATION</scope>
    <source>
        <strain evidence="2">breed Abyssinian</strain>
    </source>
</reference>
<keyword evidence="3" id="KW-1185">Reference proteome</keyword>
<evidence type="ECO:0000313" key="3">
    <source>
        <dbReference type="Proteomes" id="UP000823872"/>
    </source>
</evidence>
<keyword evidence="1" id="KW-1133">Transmembrane helix</keyword>
<dbReference type="Proteomes" id="UP000823872">
    <property type="component" value="Chromosome A1"/>
</dbReference>
<dbReference type="Ensembl" id="ENSFCTT00005053630.1">
    <property type="protein sequence ID" value="ENSFCTP00005039430.1"/>
    <property type="gene ID" value="ENSFCTG00005018640.1"/>
</dbReference>
<name>A0ABI7YX86_FELCA</name>
<proteinExistence type="predicted"/>